<accession>A0A419T7K4</accession>
<dbReference type="AlphaFoldDB" id="A0A419T7K4"/>
<evidence type="ECO:0008006" key="4">
    <source>
        <dbReference type="Google" id="ProtNLM"/>
    </source>
</evidence>
<evidence type="ECO:0000313" key="2">
    <source>
        <dbReference type="EMBL" id="RKD33422.1"/>
    </source>
</evidence>
<keyword evidence="1" id="KW-0812">Transmembrane</keyword>
<gene>
    <name evidence="2" type="ORF">BET03_09210</name>
</gene>
<evidence type="ECO:0000313" key="3">
    <source>
        <dbReference type="Proteomes" id="UP000284177"/>
    </source>
</evidence>
<reference evidence="2 3" key="1">
    <citation type="submission" date="2016-08" db="EMBL/GenBank/DDBJ databases">
        <title>Novel Firmicutes and Novel Genomes.</title>
        <authorList>
            <person name="Poppleton D.I."/>
            <person name="Gribaldo S."/>
        </authorList>
    </citation>
    <scope>NUCLEOTIDE SEQUENCE [LARGE SCALE GENOMIC DNA]</scope>
    <source>
        <strain evidence="2 3">CTT3</strain>
    </source>
</reference>
<feature type="transmembrane region" description="Helical" evidence="1">
    <location>
        <begin position="6"/>
        <end position="23"/>
    </location>
</feature>
<dbReference type="Proteomes" id="UP000284177">
    <property type="component" value="Unassembled WGS sequence"/>
</dbReference>
<protein>
    <recommendedName>
        <fullName evidence="4">DUF3784 domain-containing protein</fullName>
    </recommendedName>
</protein>
<dbReference type="EMBL" id="MCIB01000006">
    <property type="protein sequence ID" value="RKD33422.1"/>
    <property type="molecule type" value="Genomic_DNA"/>
</dbReference>
<feature type="transmembrane region" description="Helical" evidence="1">
    <location>
        <begin position="71"/>
        <end position="90"/>
    </location>
</feature>
<dbReference type="RefSeq" id="WP_243096859.1">
    <property type="nucleotide sequence ID" value="NZ_MCIB01000006.1"/>
</dbReference>
<keyword evidence="1" id="KW-1133">Transmembrane helix</keyword>
<keyword evidence="1" id="KW-0472">Membrane</keyword>
<dbReference type="InterPro" id="IPR017259">
    <property type="entry name" value="UCP037672"/>
</dbReference>
<feature type="transmembrane region" description="Helical" evidence="1">
    <location>
        <begin position="44"/>
        <end position="65"/>
    </location>
</feature>
<name>A0A419T7K4_9FIRM</name>
<keyword evidence="3" id="KW-1185">Reference proteome</keyword>
<sequence>MILIGLTFMGFGYAIYFKGKYNLINSFKNDKKSGKLDDSFAKRVGIIEFIGGITCVAIGIINMFLEDSFTLISFVFSIVIIITALIFNQVKSTKKNNRAS</sequence>
<organism evidence="2 3">
    <name type="scientific">Thermohalobacter berrensis</name>
    <dbReference type="NCBI Taxonomy" id="99594"/>
    <lineage>
        <taxon>Bacteria</taxon>
        <taxon>Bacillati</taxon>
        <taxon>Bacillota</taxon>
        <taxon>Tissierellia</taxon>
        <taxon>Tissierellales</taxon>
        <taxon>Thermohalobacteraceae</taxon>
        <taxon>Thermohalobacter</taxon>
    </lineage>
</organism>
<evidence type="ECO:0000256" key="1">
    <source>
        <dbReference type="SAM" id="Phobius"/>
    </source>
</evidence>
<proteinExistence type="predicted"/>
<comment type="caution">
    <text evidence="2">The sequence shown here is derived from an EMBL/GenBank/DDBJ whole genome shotgun (WGS) entry which is preliminary data.</text>
</comment>
<dbReference type="Pfam" id="PF12650">
    <property type="entry name" value="DUF3784"/>
    <property type="match status" value="1"/>
</dbReference>